<organism evidence="1 2">
    <name type="scientific">Treponema lecithinolyticum ATCC 700332</name>
    <dbReference type="NCBI Taxonomy" id="1321815"/>
    <lineage>
        <taxon>Bacteria</taxon>
        <taxon>Pseudomonadati</taxon>
        <taxon>Spirochaetota</taxon>
        <taxon>Spirochaetia</taxon>
        <taxon>Spirochaetales</taxon>
        <taxon>Treponemataceae</taxon>
        <taxon>Treponema</taxon>
    </lineage>
</organism>
<reference evidence="1 2" key="1">
    <citation type="submission" date="2013-08" db="EMBL/GenBank/DDBJ databases">
        <authorList>
            <person name="Weinstock G."/>
            <person name="Sodergren E."/>
            <person name="Wylie T."/>
            <person name="Fulton L."/>
            <person name="Fulton R."/>
            <person name="Fronick C."/>
            <person name="O'Laughlin M."/>
            <person name="Godfrey J."/>
            <person name="Miner T."/>
            <person name="Herter B."/>
            <person name="Appelbaum E."/>
            <person name="Cordes M."/>
            <person name="Lek S."/>
            <person name="Wollam A."/>
            <person name="Pepin K.H."/>
            <person name="Palsikar V.B."/>
            <person name="Mitreva M."/>
            <person name="Wilson R.K."/>
        </authorList>
    </citation>
    <scope>NUCLEOTIDE SEQUENCE [LARGE SCALE GENOMIC DNA]</scope>
    <source>
        <strain evidence="1 2">ATCC 700332</strain>
    </source>
</reference>
<accession>A0ABN0P0D9</accession>
<evidence type="ECO:0000313" key="1">
    <source>
        <dbReference type="EMBL" id="ERJ93955.1"/>
    </source>
</evidence>
<keyword evidence="2" id="KW-1185">Reference proteome</keyword>
<comment type="caution">
    <text evidence="1">The sequence shown here is derived from an EMBL/GenBank/DDBJ whole genome shotgun (WGS) entry which is preliminary data.</text>
</comment>
<dbReference type="EMBL" id="AWVH01000012">
    <property type="protein sequence ID" value="ERJ93955.1"/>
    <property type="molecule type" value="Genomic_DNA"/>
</dbReference>
<gene>
    <name evidence="1" type="ORF">HMPREF9193_00572</name>
</gene>
<dbReference type="Proteomes" id="UP000016649">
    <property type="component" value="Unassembled WGS sequence"/>
</dbReference>
<name>A0ABN0P0D9_TRELE</name>
<sequence>MIDNIIDFLCRAKRKTYAGKGKEVIYHGNVKVYECLFHGGKVK</sequence>
<evidence type="ECO:0000313" key="2">
    <source>
        <dbReference type="Proteomes" id="UP000016649"/>
    </source>
</evidence>
<proteinExistence type="predicted"/>
<protein>
    <submittedName>
        <fullName evidence="1">Uncharacterized protein</fullName>
    </submittedName>
</protein>